<dbReference type="PRINTS" id="PR00633">
    <property type="entry name" value="RCCNDNSATION"/>
</dbReference>
<evidence type="ECO:0000256" key="1">
    <source>
        <dbReference type="PROSITE-ProRule" id="PRU00235"/>
    </source>
</evidence>
<dbReference type="GO" id="GO:0005085">
    <property type="term" value="F:guanyl-nucleotide exchange factor activity"/>
    <property type="evidence" value="ECO:0007669"/>
    <property type="project" value="TreeGrafter"/>
</dbReference>
<sequence length="453" mass="49908">MNYCLRTILKPHYIPCCQSKSKVISVFHHLYATQVNQIFEDGKPNAAPKDSRRLYVFGLAEHGALGHTTKVGNERRRQVPKQCFRYPTRLHFGHYYQIKDIACGYGFTLVATKHKDPNLKLFGCGINSDSQIGYHDIRKKGTPLELIMSLVRIPVPFKHTNTQITRLAAGRAHTIVLTDQEGAFTFGNNSFGQCGRGIVDGEEYHKKWYCHRIEELEGEQIVDVVCGQDHTLFLTASGRVYSSGWGADGQTGLGHYNNQDTPSRVKGDIQGENIVRLSCAVDCVLAVNDKGEVFGWGNTEYGQISERELQISEPRVLSQCAGKGRIVDVAAGGSACAMLNEEGSVYSWGYGMLGQGPKVSRNLTPTLIPSTLFGQHQFNPDSRVKSLTAGTSAFGAVTNQGALYMWGKNNFAQLGLGNQTDQYFPLKVSVGADVHKVSCGVDHTVVLSRHFVT</sequence>
<dbReference type="GO" id="GO:0070131">
    <property type="term" value="P:positive regulation of mitochondrial translation"/>
    <property type="evidence" value="ECO:0007669"/>
    <property type="project" value="TreeGrafter"/>
</dbReference>
<dbReference type="InterPro" id="IPR053035">
    <property type="entry name" value="Mitochondrial_GEF_domain"/>
</dbReference>
<feature type="repeat" description="RCC1" evidence="1">
    <location>
        <begin position="181"/>
        <end position="237"/>
    </location>
</feature>
<proteinExistence type="predicted"/>
<dbReference type="InterPro" id="IPR000408">
    <property type="entry name" value="Reg_chr_condens"/>
</dbReference>
<protein>
    <submittedName>
        <fullName evidence="2">Williams-Beuren syndrome chromosomal region 16 protein homolog</fullName>
    </submittedName>
</protein>
<feature type="repeat" description="RCC1" evidence="1">
    <location>
        <begin position="401"/>
        <end position="450"/>
    </location>
</feature>
<dbReference type="AlphaFoldDB" id="A0A8D8UWL3"/>
<dbReference type="Pfam" id="PF00415">
    <property type="entry name" value="RCC1"/>
    <property type="match status" value="3"/>
</dbReference>
<dbReference type="Gene3D" id="2.130.10.30">
    <property type="entry name" value="Regulator of chromosome condensation 1/beta-lactamase-inhibitor protein II"/>
    <property type="match status" value="2"/>
</dbReference>
<feature type="repeat" description="RCC1" evidence="1">
    <location>
        <begin position="119"/>
        <end position="180"/>
    </location>
</feature>
<evidence type="ECO:0000313" key="2">
    <source>
        <dbReference type="EMBL" id="CAG6714666.1"/>
    </source>
</evidence>
<feature type="repeat" description="RCC1" evidence="1">
    <location>
        <begin position="52"/>
        <end position="114"/>
    </location>
</feature>
<dbReference type="SUPFAM" id="SSF50985">
    <property type="entry name" value="RCC1/BLIP-II"/>
    <property type="match status" value="1"/>
</dbReference>
<dbReference type="EMBL" id="HBUF01352074">
    <property type="protein sequence ID" value="CAG6714669.1"/>
    <property type="molecule type" value="Transcribed_RNA"/>
</dbReference>
<dbReference type="InterPro" id="IPR009091">
    <property type="entry name" value="RCC1/BLIP-II"/>
</dbReference>
<dbReference type="Pfam" id="PF13540">
    <property type="entry name" value="RCC1_2"/>
    <property type="match status" value="2"/>
</dbReference>
<reference evidence="2" key="1">
    <citation type="submission" date="2021-05" db="EMBL/GenBank/DDBJ databases">
        <authorList>
            <person name="Alioto T."/>
            <person name="Alioto T."/>
            <person name="Gomez Garrido J."/>
        </authorList>
    </citation>
    <scope>NUCLEOTIDE SEQUENCE</scope>
</reference>
<dbReference type="EMBL" id="HBUF01352073">
    <property type="protein sequence ID" value="CAG6714666.1"/>
    <property type="molecule type" value="Transcribed_RNA"/>
</dbReference>
<dbReference type="PANTHER" id="PTHR46337:SF1">
    <property type="entry name" value="RCC1-LIKE G EXCHANGING FACTOR-LIKE PROTEIN"/>
    <property type="match status" value="1"/>
</dbReference>
<dbReference type="PANTHER" id="PTHR46337">
    <property type="entry name" value="RCC1-LIKE G EXCHANGING FACTOR-LIKE PROTEIN"/>
    <property type="match status" value="1"/>
</dbReference>
<feature type="repeat" description="RCC1" evidence="1">
    <location>
        <begin position="291"/>
        <end position="342"/>
    </location>
</feature>
<dbReference type="PROSITE" id="PS50012">
    <property type="entry name" value="RCC1_3"/>
    <property type="match status" value="6"/>
</dbReference>
<dbReference type="GO" id="GO:0019843">
    <property type="term" value="F:rRNA binding"/>
    <property type="evidence" value="ECO:0007669"/>
    <property type="project" value="TreeGrafter"/>
</dbReference>
<dbReference type="GO" id="GO:0005743">
    <property type="term" value="C:mitochondrial inner membrane"/>
    <property type="evidence" value="ECO:0007669"/>
    <property type="project" value="TreeGrafter"/>
</dbReference>
<name>A0A8D8UWL3_9HEMI</name>
<accession>A0A8D8UWL3</accession>
<feature type="repeat" description="RCC1" evidence="1">
    <location>
        <begin position="238"/>
        <end position="290"/>
    </location>
</feature>
<organism evidence="2">
    <name type="scientific">Cacopsylla melanoneura</name>
    <dbReference type="NCBI Taxonomy" id="428564"/>
    <lineage>
        <taxon>Eukaryota</taxon>
        <taxon>Metazoa</taxon>
        <taxon>Ecdysozoa</taxon>
        <taxon>Arthropoda</taxon>
        <taxon>Hexapoda</taxon>
        <taxon>Insecta</taxon>
        <taxon>Pterygota</taxon>
        <taxon>Neoptera</taxon>
        <taxon>Paraneoptera</taxon>
        <taxon>Hemiptera</taxon>
        <taxon>Sternorrhyncha</taxon>
        <taxon>Psylloidea</taxon>
        <taxon>Psyllidae</taxon>
        <taxon>Psyllinae</taxon>
        <taxon>Cacopsylla</taxon>
    </lineage>
</organism>